<dbReference type="Pfam" id="PF13643">
    <property type="entry name" value="DUF4145"/>
    <property type="match status" value="1"/>
</dbReference>
<dbReference type="EMBL" id="LT607409">
    <property type="protein sequence ID" value="SCF10077.1"/>
    <property type="molecule type" value="Genomic_DNA"/>
</dbReference>
<evidence type="ECO:0000259" key="1">
    <source>
        <dbReference type="Pfam" id="PF13643"/>
    </source>
</evidence>
<proteinExistence type="predicted"/>
<evidence type="ECO:0000313" key="3">
    <source>
        <dbReference type="Proteomes" id="UP000198224"/>
    </source>
</evidence>
<organism evidence="2 3">
    <name type="scientific">Micromonospora chokoriensis</name>
    <dbReference type="NCBI Taxonomy" id="356851"/>
    <lineage>
        <taxon>Bacteria</taxon>
        <taxon>Bacillati</taxon>
        <taxon>Actinomycetota</taxon>
        <taxon>Actinomycetes</taxon>
        <taxon>Micromonosporales</taxon>
        <taxon>Micromonosporaceae</taxon>
        <taxon>Micromonospora</taxon>
    </lineage>
</organism>
<evidence type="ECO:0000313" key="2">
    <source>
        <dbReference type="EMBL" id="SCF10077.1"/>
    </source>
</evidence>
<feature type="domain" description="DUF4145" evidence="1">
    <location>
        <begin position="94"/>
        <end position="180"/>
    </location>
</feature>
<dbReference type="AlphaFoldDB" id="A0A1C4XNM5"/>
<dbReference type="InterPro" id="IPR025285">
    <property type="entry name" value="DUF4145"/>
</dbReference>
<name>A0A1C4XNM5_9ACTN</name>
<gene>
    <name evidence="2" type="ORF">GA0070612_3798</name>
</gene>
<accession>A0A1C4XNM5</accession>
<sequence>MNSVETARSREMHDHEAWEPDFIRGFFQVVLVCGGAECGEVVLASGEMTVGPVVSSSHDWTYSEFYLMRHLMPALVPIAFPERTPNPVKDRVLEASRLLYFDASAAGNRIRTAVEELLTHQKVPRTTSSSGKRRRLTAHHRIDRFRAKNSEAANLLEAVKWIGNDASHEVALSPLEVIDGLELLEGALQLIYNDKTQRLTNLAKRINLRKTSVKPKPRSGRP</sequence>
<dbReference type="Proteomes" id="UP000198224">
    <property type="component" value="Chromosome I"/>
</dbReference>
<keyword evidence="3" id="KW-1185">Reference proteome</keyword>
<protein>
    <recommendedName>
        <fullName evidence="1">DUF4145 domain-containing protein</fullName>
    </recommendedName>
</protein>
<reference evidence="3" key="1">
    <citation type="submission" date="2016-06" db="EMBL/GenBank/DDBJ databases">
        <authorList>
            <person name="Varghese N."/>
            <person name="Submissions Spin"/>
        </authorList>
    </citation>
    <scope>NUCLEOTIDE SEQUENCE [LARGE SCALE GENOMIC DNA]</scope>
    <source>
        <strain evidence="3">DSM 45160</strain>
    </source>
</reference>